<evidence type="ECO:0000256" key="1">
    <source>
        <dbReference type="ARBA" id="ARBA00010688"/>
    </source>
</evidence>
<reference evidence="5 6" key="1">
    <citation type="submission" date="2017-04" db="EMBL/GenBank/DDBJ databases">
        <authorList>
            <person name="Afonso C.L."/>
            <person name="Miller P.J."/>
            <person name="Scott M.A."/>
            <person name="Spackman E."/>
            <person name="Goraichik I."/>
            <person name="Dimitrov K.M."/>
            <person name="Suarez D.L."/>
            <person name="Swayne D.E."/>
        </authorList>
    </citation>
    <scope>NUCLEOTIDE SEQUENCE [LARGE SCALE GENOMIC DNA]</scope>
    <source>
        <strain evidence="5 6">KR-140</strain>
    </source>
</reference>
<accession>A0A1W1UUA2</accession>
<name>A0A1W1UUA2_9DEIO</name>
<dbReference type="CDD" id="cd01166">
    <property type="entry name" value="KdgK"/>
    <property type="match status" value="1"/>
</dbReference>
<dbReference type="PANTHER" id="PTHR43320">
    <property type="entry name" value="SUGAR KINASE"/>
    <property type="match status" value="1"/>
</dbReference>
<organism evidence="5 6">
    <name type="scientific">Deinococcus hopiensis KR-140</name>
    <dbReference type="NCBI Taxonomy" id="695939"/>
    <lineage>
        <taxon>Bacteria</taxon>
        <taxon>Thermotogati</taxon>
        <taxon>Deinococcota</taxon>
        <taxon>Deinococci</taxon>
        <taxon>Deinococcales</taxon>
        <taxon>Deinococcaceae</taxon>
        <taxon>Deinococcus</taxon>
    </lineage>
</organism>
<dbReference type="Proteomes" id="UP000192582">
    <property type="component" value="Unassembled WGS sequence"/>
</dbReference>
<dbReference type="PANTHER" id="PTHR43320:SF2">
    <property type="entry name" value="2-DEHYDRO-3-DEOXYGLUCONOKINASE_2-DEHYDRO-3-DEOXYGALACTONOKINASE"/>
    <property type="match status" value="1"/>
</dbReference>
<proteinExistence type="inferred from homology"/>
<keyword evidence="2" id="KW-0808">Transferase</keyword>
<feature type="domain" description="Carbohydrate kinase PfkB" evidence="4">
    <location>
        <begin position="11"/>
        <end position="294"/>
    </location>
</feature>
<dbReference type="InterPro" id="IPR011611">
    <property type="entry name" value="PfkB_dom"/>
</dbReference>
<protein>
    <submittedName>
        <fullName evidence="5">2-dehydro-3-deoxygluconokinase</fullName>
    </submittedName>
</protein>
<dbReference type="InterPro" id="IPR029056">
    <property type="entry name" value="Ribokinase-like"/>
</dbReference>
<evidence type="ECO:0000256" key="3">
    <source>
        <dbReference type="ARBA" id="ARBA00022777"/>
    </source>
</evidence>
<dbReference type="Pfam" id="PF00294">
    <property type="entry name" value="PfkB"/>
    <property type="match status" value="1"/>
</dbReference>
<dbReference type="EMBL" id="FWWU01000007">
    <property type="protein sequence ID" value="SMB84715.1"/>
    <property type="molecule type" value="Genomic_DNA"/>
</dbReference>
<keyword evidence="6" id="KW-1185">Reference proteome</keyword>
<comment type="similarity">
    <text evidence="1">Belongs to the carbohydrate kinase PfkB family.</text>
</comment>
<dbReference type="OrthoDB" id="9813569at2"/>
<keyword evidence="3 5" id="KW-0418">Kinase</keyword>
<evidence type="ECO:0000259" key="4">
    <source>
        <dbReference type="Pfam" id="PF00294"/>
    </source>
</evidence>
<evidence type="ECO:0000256" key="2">
    <source>
        <dbReference type="ARBA" id="ARBA00022679"/>
    </source>
</evidence>
<evidence type="ECO:0000313" key="6">
    <source>
        <dbReference type="Proteomes" id="UP000192582"/>
    </source>
</evidence>
<dbReference type="GO" id="GO:0016301">
    <property type="term" value="F:kinase activity"/>
    <property type="evidence" value="ECO:0007669"/>
    <property type="project" value="UniProtKB-KW"/>
</dbReference>
<dbReference type="SUPFAM" id="SSF53613">
    <property type="entry name" value="Ribokinase-like"/>
    <property type="match status" value="1"/>
</dbReference>
<dbReference type="InterPro" id="IPR052700">
    <property type="entry name" value="Carb_kinase_PfkB-like"/>
</dbReference>
<dbReference type="Gene3D" id="3.40.1190.20">
    <property type="match status" value="1"/>
</dbReference>
<dbReference type="AlphaFoldDB" id="A0A1W1UUA2"/>
<dbReference type="STRING" id="695939.SAMN00790413_05252"/>
<evidence type="ECO:0000313" key="5">
    <source>
        <dbReference type="EMBL" id="SMB84715.1"/>
    </source>
</evidence>
<sequence>MSGAAPGGVLTFGEGLMKLALPPAQRLEELGNLRAECAGSELNVAAALRTLGRPAAWVSGLPGGPLGDWVRAHVRALDVQDLSLERPGRLGTFYLEDHHPPRPSRAVYDREGTAFQALTAADLNGSWLGGRSALHVSGISLALGPGPRALALALVGAARERGAVVSFDVNHRRLLLPDHAAADTYGPAAQRADLTFVAERDAELFGGAEGLRALNPQAQIIVTRGARGSETHLPGGEVITQDAFPTAGPGRVGRGDAFAGGYLHAYLDGGSPREALRFAAACAALKTTLPGDQLRASEAELRAVQAGSETDEPRR</sequence>
<gene>
    <name evidence="5" type="ORF">SAMN00790413_05252</name>
</gene>
<dbReference type="RefSeq" id="WP_084047049.1">
    <property type="nucleotide sequence ID" value="NZ_FWWU01000007.1"/>
</dbReference>